<dbReference type="AlphaFoldDB" id="A0A835YWN4"/>
<evidence type="ECO:0000256" key="3">
    <source>
        <dbReference type="ARBA" id="ARBA00022801"/>
    </source>
</evidence>
<dbReference type="EMBL" id="JAFCMP010000223">
    <property type="protein sequence ID" value="KAG5182851.1"/>
    <property type="molecule type" value="Genomic_DNA"/>
</dbReference>
<dbReference type="InterPro" id="IPR003653">
    <property type="entry name" value="Peptidase_C48_C"/>
</dbReference>
<comment type="caution">
    <text evidence="6">The sequence shown here is derived from an EMBL/GenBank/DDBJ whole genome shotgun (WGS) entry which is preliminary data.</text>
</comment>
<keyword evidence="3" id="KW-0378">Hydrolase</keyword>
<name>A0A835YWN4_9STRA</name>
<keyword evidence="2" id="KW-0645">Protease</keyword>
<evidence type="ECO:0000313" key="6">
    <source>
        <dbReference type="EMBL" id="KAG5182851.1"/>
    </source>
</evidence>
<dbReference type="InterPro" id="IPR038765">
    <property type="entry name" value="Papain-like_cys_pep_sf"/>
</dbReference>
<comment type="similarity">
    <text evidence="1">Belongs to the peptidase C48 family.</text>
</comment>
<feature type="domain" description="Ubiquitin-like protease family profile" evidence="5">
    <location>
        <begin position="366"/>
        <end position="548"/>
    </location>
</feature>
<evidence type="ECO:0000259" key="5">
    <source>
        <dbReference type="PROSITE" id="PS50600"/>
    </source>
</evidence>
<feature type="region of interest" description="Disordered" evidence="4">
    <location>
        <begin position="609"/>
        <end position="634"/>
    </location>
</feature>
<dbReference type="PROSITE" id="PS50600">
    <property type="entry name" value="ULP_PROTEASE"/>
    <property type="match status" value="1"/>
</dbReference>
<accession>A0A835YWN4</accession>
<dbReference type="Proteomes" id="UP000664859">
    <property type="component" value="Unassembled WGS sequence"/>
</dbReference>
<protein>
    <recommendedName>
        <fullName evidence="5">Ubiquitin-like protease family profile domain-containing protein</fullName>
    </recommendedName>
</protein>
<dbReference type="Gene3D" id="3.40.395.10">
    <property type="entry name" value="Adenoviral Proteinase, Chain A"/>
    <property type="match status" value="1"/>
</dbReference>
<dbReference type="GO" id="GO:0006508">
    <property type="term" value="P:proteolysis"/>
    <property type="evidence" value="ECO:0007669"/>
    <property type="project" value="UniProtKB-KW"/>
</dbReference>
<keyword evidence="7" id="KW-1185">Reference proteome</keyword>
<evidence type="ECO:0000256" key="2">
    <source>
        <dbReference type="ARBA" id="ARBA00022670"/>
    </source>
</evidence>
<evidence type="ECO:0000256" key="1">
    <source>
        <dbReference type="ARBA" id="ARBA00005234"/>
    </source>
</evidence>
<reference evidence="6" key="1">
    <citation type="submission" date="2021-02" db="EMBL/GenBank/DDBJ databases">
        <title>First Annotated Genome of the Yellow-green Alga Tribonema minus.</title>
        <authorList>
            <person name="Mahan K.M."/>
        </authorList>
    </citation>
    <scope>NUCLEOTIDE SEQUENCE</scope>
    <source>
        <strain evidence="6">UTEX B ZZ1240</strain>
    </source>
</reference>
<dbReference type="SUPFAM" id="SSF54001">
    <property type="entry name" value="Cysteine proteinases"/>
    <property type="match status" value="1"/>
</dbReference>
<dbReference type="OrthoDB" id="1939479at2759"/>
<dbReference type="Pfam" id="PF02902">
    <property type="entry name" value="Peptidase_C48"/>
    <property type="match status" value="1"/>
</dbReference>
<dbReference type="GO" id="GO:0008234">
    <property type="term" value="F:cysteine-type peptidase activity"/>
    <property type="evidence" value="ECO:0007669"/>
    <property type="project" value="InterPro"/>
</dbReference>
<evidence type="ECO:0000313" key="7">
    <source>
        <dbReference type="Proteomes" id="UP000664859"/>
    </source>
</evidence>
<sequence length="634" mass="69217">MAATSSSSSSSSAEAPTWPYLPVPLLPSFMKKKHMARAPQEELQALLSEAQRVKTDEGACATLGTLTLRKKHVMDIINSQRGLPWRALEMYAELLNAQEPEAGTSGGEASSRRAVTFGPVGAGSIVLRHPENIPKDQQKEELRRIDDADVLAVIYNMDSTSCSPPPATCWGLVCVIAVDGKAHTRVLLSHGYDDAAAEHHTGVTRALFCVVKRLPHGSDVRRVLPEGADGAVAVLVAMRWLAMQDCDPLRVADVLADYGPHGCGAALKDHRDGIVRDLLLLHPDPAERKRRITRTLALDTPTLEIADDDDDGPAHPAPAVRADMPPFLRSRTDRDPEPELLLLTQANDRLDLFGRNGAPVAFVHGYPLTAADMQRLWDPSAYLNDSIVNNAFLMIVAHFPDGTVVSVASLAAQTLMKARGVPAMSAKLHRRKGTSLHAVFAPDSAVRQVFFPFHVNGNHWTLLHARRDAQESNVRWRLDYYDSLIGLADNEGRELVAAFADYVSGAEASRSQGRSPVIETSFVDRGRCPQQPDGCNCGLMVLLYARALAFGQDVGAVLGPASRTEKATRAFLRVERRRLSADFLCFHPSPDITQGRLKRKMCLDDEHRRALSRRKTDPAPAVSEGITSAAPIEV</sequence>
<gene>
    <name evidence="6" type="ORF">JKP88DRAFT_272821</name>
</gene>
<evidence type="ECO:0000256" key="4">
    <source>
        <dbReference type="SAM" id="MobiDB-lite"/>
    </source>
</evidence>
<organism evidence="6 7">
    <name type="scientific">Tribonema minus</name>
    <dbReference type="NCBI Taxonomy" id="303371"/>
    <lineage>
        <taxon>Eukaryota</taxon>
        <taxon>Sar</taxon>
        <taxon>Stramenopiles</taxon>
        <taxon>Ochrophyta</taxon>
        <taxon>PX clade</taxon>
        <taxon>Xanthophyceae</taxon>
        <taxon>Tribonematales</taxon>
        <taxon>Tribonemataceae</taxon>
        <taxon>Tribonema</taxon>
    </lineage>
</organism>
<proteinExistence type="inferred from homology"/>